<organism evidence="2 3">
    <name type="scientific">Fimbriiglobus ruber</name>
    <dbReference type="NCBI Taxonomy" id="1908690"/>
    <lineage>
        <taxon>Bacteria</taxon>
        <taxon>Pseudomonadati</taxon>
        <taxon>Planctomycetota</taxon>
        <taxon>Planctomycetia</taxon>
        <taxon>Gemmatales</taxon>
        <taxon>Gemmataceae</taxon>
        <taxon>Fimbriiglobus</taxon>
    </lineage>
</organism>
<protein>
    <submittedName>
        <fullName evidence="2">Uncharacterized protein</fullName>
    </submittedName>
</protein>
<accession>A0A225DHU8</accession>
<feature type="region of interest" description="Disordered" evidence="1">
    <location>
        <begin position="250"/>
        <end position="270"/>
    </location>
</feature>
<evidence type="ECO:0000313" key="3">
    <source>
        <dbReference type="Proteomes" id="UP000214646"/>
    </source>
</evidence>
<dbReference type="EMBL" id="NIDE01000014">
    <property type="protein sequence ID" value="OWK38118.1"/>
    <property type="molecule type" value="Genomic_DNA"/>
</dbReference>
<reference evidence="3" key="1">
    <citation type="submission" date="2017-06" db="EMBL/GenBank/DDBJ databases">
        <title>Genome analysis of Fimbriiglobus ruber SP5, the first member of the order Planctomycetales with confirmed chitinolytic capability.</title>
        <authorList>
            <person name="Ravin N.V."/>
            <person name="Rakitin A.L."/>
            <person name="Ivanova A.A."/>
            <person name="Beletsky A.V."/>
            <person name="Kulichevskaya I.S."/>
            <person name="Mardanov A.V."/>
            <person name="Dedysh S.N."/>
        </authorList>
    </citation>
    <scope>NUCLEOTIDE SEQUENCE [LARGE SCALE GENOMIC DNA]</scope>
    <source>
        <strain evidence="3">SP5</strain>
    </source>
</reference>
<dbReference type="AlphaFoldDB" id="A0A225DHU8"/>
<feature type="compositionally biased region" description="Low complexity" evidence="1">
    <location>
        <begin position="11"/>
        <end position="24"/>
    </location>
</feature>
<proteinExistence type="predicted"/>
<feature type="region of interest" description="Disordered" evidence="1">
    <location>
        <begin position="1"/>
        <end position="30"/>
    </location>
</feature>
<evidence type="ECO:0000313" key="2">
    <source>
        <dbReference type="EMBL" id="OWK38118.1"/>
    </source>
</evidence>
<gene>
    <name evidence="2" type="ORF">FRUB_07238</name>
</gene>
<dbReference type="RefSeq" id="WP_088257950.1">
    <property type="nucleotide sequence ID" value="NZ_NIDE01000014.1"/>
</dbReference>
<sequence>MRDTEQSDVNAGRGPPAAGHGPARLTSSYDPPADSFVVHLTPRAAPIVGPPVRDTEVPHHKLLIRIDPGGAEFVTVSLLQSTAGDDLLIATRACIPVGEGEPDGGEPDGEGEPCFLKYKMVLTRHEAARIDDYGALRVVVAPTVCGTTTSTTTTVGPCAGSCVWTFSGGAWALTSSTCGPATTSTTTTGGSSSTTTTSGGSTTSSTTTATTGPTCNCIPPAYCPPDVFGCSTFTLTTGCAGGIVTPPPDCGGSTSTTSSTTTGTGGSTTSSTTTGGCIQTCTSSTTTTPGCGLGCKLAYVPGVGVATVYNTCDPSANCYCPLEITPDMQNDECLSLTSPCVSPQPPPPPQPTCGGHVIGSATGRIGST</sequence>
<dbReference type="Proteomes" id="UP000214646">
    <property type="component" value="Unassembled WGS sequence"/>
</dbReference>
<name>A0A225DHU8_9BACT</name>
<evidence type="ECO:0000256" key="1">
    <source>
        <dbReference type="SAM" id="MobiDB-lite"/>
    </source>
</evidence>
<feature type="region of interest" description="Disordered" evidence="1">
    <location>
        <begin position="182"/>
        <end position="210"/>
    </location>
</feature>
<keyword evidence="3" id="KW-1185">Reference proteome</keyword>
<comment type="caution">
    <text evidence="2">The sequence shown here is derived from an EMBL/GenBank/DDBJ whole genome shotgun (WGS) entry which is preliminary data.</text>
</comment>